<evidence type="ECO:0000259" key="2">
    <source>
        <dbReference type="PROSITE" id="PS51253"/>
    </source>
</evidence>
<accession>A0A2P6FGE7</accession>
<dbReference type="SMART" id="SM00674">
    <property type="entry name" value="CENPB"/>
    <property type="match status" value="1"/>
</dbReference>
<dbReference type="OrthoDB" id="3439594at2759"/>
<dbReference type="VEuPathDB" id="FungiDB:GMDG_08687"/>
<dbReference type="AlphaFoldDB" id="A0A2P6FGE7"/>
<evidence type="ECO:0000313" key="3">
    <source>
        <dbReference type="EMBL" id="PQM43456.1"/>
    </source>
</evidence>
<dbReference type="Pfam" id="PF03221">
    <property type="entry name" value="HTH_Tnp_Tc5"/>
    <property type="match status" value="1"/>
</dbReference>
<reference evidence="3" key="1">
    <citation type="submission" date="2016-03" db="EMBL/GenBank/DDBJ databases">
        <title>Updated assembly of Pseudogymnoascus destructans, the fungus causing white-nose syndrome of bats.</title>
        <authorList>
            <person name="Palmer J.M."/>
            <person name="Drees K.P."/>
            <person name="Foster J.T."/>
            <person name="Lindner D.L."/>
        </authorList>
    </citation>
    <scope>NUCLEOTIDE SEQUENCE [LARGE SCALE GENOMIC DNA]</scope>
    <source>
        <strain evidence="3">20631-21</strain>
    </source>
</reference>
<dbReference type="InterPro" id="IPR004875">
    <property type="entry name" value="DDE_SF_endonuclease_dom"/>
</dbReference>
<dbReference type="InterPro" id="IPR050863">
    <property type="entry name" value="CenT-Element_Derived"/>
</dbReference>
<evidence type="ECO:0000256" key="1">
    <source>
        <dbReference type="ARBA" id="ARBA00023125"/>
    </source>
</evidence>
<protein>
    <recommendedName>
        <fullName evidence="2">HTH CENPB-type domain-containing protein</fullName>
    </recommendedName>
</protein>
<gene>
    <name evidence="3" type="ORF">VC83_09583</name>
</gene>
<dbReference type="PROSITE" id="PS51253">
    <property type="entry name" value="HTH_CENPB"/>
    <property type="match status" value="1"/>
</dbReference>
<dbReference type="InterPro" id="IPR006600">
    <property type="entry name" value="HTH_CenpB_DNA-bd_dom"/>
</dbReference>
<dbReference type="GO" id="GO:0005634">
    <property type="term" value="C:nucleus"/>
    <property type="evidence" value="ECO:0007669"/>
    <property type="project" value="TreeGrafter"/>
</dbReference>
<sequence length="337" mass="38755">MVRKRSQKAEELEVLLAQAVAGVKSGLYKSSYGAAKALHLRPDTVLQRVNGKLSRREARRQQQLLSPAQEQTLLKWIKVLTISGYAPSHRILRDIADEIRVNRCRVFELSHPNSQHAQHTHHEDIPNFPLGQDWVPRFIKRHPHLQIQLGRRVETQRMSGVTKDVLTGWFDTYKDLVARLGIQEHNVYNMDETGFSIGTMECTRIIVDSTLRTCHQAHQGRQEWVSVVECICMYGTTINPLIIFKSRNILQNWIPPEVIDKWHFSANTKGWTSNLHGIEWLKRVFEPATHAKVTSNGAQQQRLLICDGHDSHISGFISHCIKIEYLSLSSHRTLRMC</sequence>
<dbReference type="RefSeq" id="XP_024328764.1">
    <property type="nucleotide sequence ID" value="XM_024472996.1"/>
</dbReference>
<dbReference type="EMBL" id="KV441386">
    <property type="protein sequence ID" value="PQM43456.1"/>
    <property type="molecule type" value="Genomic_DNA"/>
</dbReference>
<dbReference type="PANTHER" id="PTHR19303:SF74">
    <property type="entry name" value="POGO TRANSPOSABLE ELEMENT WITH KRAB DOMAIN"/>
    <property type="match status" value="1"/>
</dbReference>
<dbReference type="Proteomes" id="UP000077154">
    <property type="component" value="Unassembled WGS sequence"/>
</dbReference>
<organism evidence="3">
    <name type="scientific">Pseudogymnoascus destructans</name>
    <dbReference type="NCBI Taxonomy" id="655981"/>
    <lineage>
        <taxon>Eukaryota</taxon>
        <taxon>Fungi</taxon>
        <taxon>Dikarya</taxon>
        <taxon>Ascomycota</taxon>
        <taxon>Pezizomycotina</taxon>
        <taxon>Leotiomycetes</taxon>
        <taxon>Thelebolales</taxon>
        <taxon>Thelebolaceae</taxon>
        <taxon>Pseudogymnoascus</taxon>
    </lineage>
</organism>
<dbReference type="PANTHER" id="PTHR19303">
    <property type="entry name" value="TRANSPOSON"/>
    <property type="match status" value="1"/>
</dbReference>
<name>A0A2P6FGE7_9PEZI</name>
<keyword evidence="1" id="KW-0238">DNA-binding</keyword>
<dbReference type="GeneID" id="36292613"/>
<dbReference type="Pfam" id="PF03184">
    <property type="entry name" value="DDE_1"/>
    <property type="match status" value="1"/>
</dbReference>
<dbReference type="GO" id="GO:0003677">
    <property type="term" value="F:DNA binding"/>
    <property type="evidence" value="ECO:0007669"/>
    <property type="project" value="UniProtKB-KW"/>
</dbReference>
<proteinExistence type="predicted"/>
<feature type="domain" description="HTH CENPB-type" evidence="2">
    <location>
        <begin position="57"/>
        <end position="148"/>
    </location>
</feature>